<dbReference type="Gene3D" id="1.20.1250.20">
    <property type="entry name" value="MFS general substrate transporter like domains"/>
    <property type="match status" value="1"/>
</dbReference>
<feature type="transmembrane region" description="Helical" evidence="6">
    <location>
        <begin position="52"/>
        <end position="76"/>
    </location>
</feature>
<reference evidence="7 8" key="1">
    <citation type="submission" date="2019-09" db="EMBL/GenBank/DDBJ databases">
        <title>Non-baumannii Acinetobacter spp. carrying blaNDM-1 isolated in China.</title>
        <authorList>
            <person name="Cui C."/>
            <person name="Chen C."/>
            <person name="Sun J."/>
            <person name="Liu Y."/>
        </authorList>
    </citation>
    <scope>NUCLEOTIDE SEQUENCE [LARGE SCALE GENOMIC DNA]</scope>
    <source>
        <strain evidence="7 8">HZE23-1</strain>
    </source>
</reference>
<dbReference type="EMBL" id="CP044463">
    <property type="protein sequence ID" value="QIC67648.1"/>
    <property type="molecule type" value="Genomic_DNA"/>
</dbReference>
<feature type="transmembrane region" description="Helical" evidence="6">
    <location>
        <begin position="197"/>
        <end position="217"/>
    </location>
</feature>
<dbReference type="InterPro" id="IPR011701">
    <property type="entry name" value="MFS"/>
</dbReference>
<dbReference type="Proteomes" id="UP000503505">
    <property type="component" value="Chromosome"/>
</dbReference>
<dbReference type="PANTHER" id="PTHR12778">
    <property type="entry name" value="SOLUTE CARRIER FAMILY 33 ACETYL-COA TRANSPORTER -RELATED"/>
    <property type="match status" value="1"/>
</dbReference>
<keyword evidence="4 6" id="KW-1133">Transmembrane helix</keyword>
<keyword evidence="2" id="KW-0813">Transport</keyword>
<accession>A0AAE7BXU7</accession>
<feature type="transmembrane region" description="Helical" evidence="6">
    <location>
        <begin position="313"/>
        <end position="332"/>
    </location>
</feature>
<dbReference type="SUPFAM" id="SSF103473">
    <property type="entry name" value="MFS general substrate transporter"/>
    <property type="match status" value="2"/>
</dbReference>
<dbReference type="InterPro" id="IPR013783">
    <property type="entry name" value="Ig-like_fold"/>
</dbReference>
<feature type="transmembrane region" description="Helical" evidence="6">
    <location>
        <begin position="124"/>
        <end position="143"/>
    </location>
</feature>
<feature type="transmembrane region" description="Helical" evidence="6">
    <location>
        <begin position="651"/>
        <end position="674"/>
    </location>
</feature>
<evidence type="ECO:0000313" key="7">
    <source>
        <dbReference type="EMBL" id="QIC67648.1"/>
    </source>
</evidence>
<feature type="transmembrane region" description="Helical" evidence="6">
    <location>
        <begin position="268"/>
        <end position="285"/>
    </location>
</feature>
<feature type="transmembrane region" description="Helical" evidence="6">
    <location>
        <begin position="681"/>
        <end position="698"/>
    </location>
</feature>
<name>A0AAE7BXU7_9GAMM</name>
<evidence type="ECO:0000256" key="5">
    <source>
        <dbReference type="ARBA" id="ARBA00023136"/>
    </source>
</evidence>
<feature type="transmembrane region" description="Helical" evidence="6">
    <location>
        <begin position="155"/>
        <end position="176"/>
    </location>
</feature>
<dbReference type="GO" id="GO:0022857">
    <property type="term" value="F:transmembrane transporter activity"/>
    <property type="evidence" value="ECO:0007669"/>
    <property type="project" value="InterPro"/>
</dbReference>
<feature type="transmembrane region" description="Helical" evidence="6">
    <location>
        <begin position="82"/>
        <end position="103"/>
    </location>
</feature>
<dbReference type="NCBIfam" id="TIGR00901">
    <property type="entry name" value="2A0125"/>
    <property type="match status" value="1"/>
</dbReference>
<dbReference type="GO" id="GO:0016020">
    <property type="term" value="C:membrane"/>
    <property type="evidence" value="ECO:0007669"/>
    <property type="project" value="UniProtKB-SubCell"/>
</dbReference>
<gene>
    <name evidence="7" type="ORF">FSC10_09825</name>
</gene>
<evidence type="ECO:0000256" key="4">
    <source>
        <dbReference type="ARBA" id="ARBA00022989"/>
    </source>
</evidence>
<sequence length="752" mass="82651">MIYAEKMVNLVERSCIKGLNSSYWFFAENNKAMTTQTTGWKSAFTAFLDRRALIMLFLGFSAGVPILLIFSSLSLWLGEAGISKSAVTFFSWAALGYSFKFVWAPLIDELPVPFLTRALGRRRAWLLIAQILIVCAICIMAFSDPALGQLHLQQMALGAVLLGFSAATQDIVIDAYRIELAETQMQTVLAATYNAGYRIGMIVAGAGALFLAAYLGTAKGNYIYDAWKWTYLAMAAVMLVGIITTLSIREPQVDRVRKHYVRSDYFRLVGVFFVAVISFVLSYVYSGNLVSMLTEQFAIQDTFALFTFESLRFIGSGAVAFGVGTALVKLGAVNREMAYETWVNPVADFFKRYGLKLALVLLLLIGFYRVSDIIAGVISNVFYQDMNFSKEQIAEAVKVYGVIFSLLGGFLGGLLAQKMNIMKLMFVGAILACSTNLIFIGLVKSGQQLNPVDIQVGQQRYQADTDEVGYWKVKVPVQVLADAKQIQVQAAYANANTTDSTVSLSMPYLLQTSGNAQLQILPITSDNTLHANEEGSIVVRGQYVGEALQDNQKIIYELNDERFEAKLEKQGVFSTAIPAEKLKSAPAHLISAVLIEEERAVQQVTHVYQTSNDAKNTKMLDIDIQPLVPVDVNRNTDIEVTGKVIKPYSDAWLYFAIIVDNLAAGLAGAAFIAFLSSLTSVSFTAVQYAIFSSLMTLTPKILGGYSGTIVTNIGYPNFFLMTTLIGIPILILVVWVGKLLGEHQQQSGNKDE</sequence>
<evidence type="ECO:0000256" key="3">
    <source>
        <dbReference type="ARBA" id="ARBA00022692"/>
    </source>
</evidence>
<evidence type="ECO:0000256" key="2">
    <source>
        <dbReference type="ARBA" id="ARBA00022448"/>
    </source>
</evidence>
<dbReference type="Pfam" id="PF07690">
    <property type="entry name" value="MFS_1"/>
    <property type="match status" value="1"/>
</dbReference>
<dbReference type="InterPro" id="IPR004752">
    <property type="entry name" value="AmpG_permease/AT-1"/>
</dbReference>
<feature type="transmembrane region" description="Helical" evidence="6">
    <location>
        <begin position="229"/>
        <end position="248"/>
    </location>
</feature>
<comment type="subcellular location">
    <subcellularLocation>
        <location evidence="1">Membrane</location>
        <topology evidence="1">Multi-pass membrane protein</topology>
    </subcellularLocation>
</comment>
<dbReference type="PANTHER" id="PTHR12778:SF10">
    <property type="entry name" value="MAJOR FACILITATOR SUPERFAMILY DOMAIN-CONTAINING PROTEIN 3"/>
    <property type="match status" value="1"/>
</dbReference>
<evidence type="ECO:0000313" key="8">
    <source>
        <dbReference type="Proteomes" id="UP000503505"/>
    </source>
</evidence>
<dbReference type="InterPro" id="IPR036259">
    <property type="entry name" value="MFS_trans_sf"/>
</dbReference>
<protein>
    <submittedName>
        <fullName evidence="7">AmpG family muropeptide MFS transporter</fullName>
    </submittedName>
</protein>
<dbReference type="AlphaFoldDB" id="A0AAE7BXU7"/>
<dbReference type="Gene3D" id="2.60.40.10">
    <property type="entry name" value="Immunoglobulins"/>
    <property type="match status" value="1"/>
</dbReference>
<evidence type="ECO:0000256" key="1">
    <source>
        <dbReference type="ARBA" id="ARBA00004141"/>
    </source>
</evidence>
<feature type="transmembrane region" description="Helical" evidence="6">
    <location>
        <begin position="399"/>
        <end position="417"/>
    </location>
</feature>
<organism evidence="7 8">
    <name type="scientific">Acinetobacter schindleri</name>
    <dbReference type="NCBI Taxonomy" id="108981"/>
    <lineage>
        <taxon>Bacteria</taxon>
        <taxon>Pseudomonadati</taxon>
        <taxon>Pseudomonadota</taxon>
        <taxon>Gammaproteobacteria</taxon>
        <taxon>Moraxellales</taxon>
        <taxon>Moraxellaceae</taxon>
        <taxon>Acinetobacter</taxon>
    </lineage>
</organism>
<feature type="transmembrane region" description="Helical" evidence="6">
    <location>
        <begin position="353"/>
        <end position="379"/>
    </location>
</feature>
<feature type="transmembrane region" description="Helical" evidence="6">
    <location>
        <begin position="718"/>
        <end position="740"/>
    </location>
</feature>
<keyword evidence="5 6" id="KW-0472">Membrane</keyword>
<evidence type="ECO:0000256" key="6">
    <source>
        <dbReference type="SAM" id="Phobius"/>
    </source>
</evidence>
<keyword evidence="3 6" id="KW-0812">Transmembrane</keyword>
<proteinExistence type="predicted"/>